<dbReference type="EMBL" id="CSWP01000009">
    <property type="protein sequence ID" value="CPV65756.1"/>
    <property type="molecule type" value="Genomic_DNA"/>
</dbReference>
<evidence type="ECO:0000256" key="1">
    <source>
        <dbReference type="SAM" id="MobiDB-lite"/>
    </source>
</evidence>
<accession>A0A0S1SRP8</accession>
<protein>
    <submittedName>
        <fullName evidence="2">Uncharacterized protein</fullName>
    </submittedName>
</protein>
<dbReference type="GeneID" id="93377385"/>
<evidence type="ECO:0000313" key="3">
    <source>
        <dbReference type="Proteomes" id="UP000045782"/>
    </source>
</evidence>
<dbReference type="OMA" id="YWWPRAD"/>
<gene>
    <name evidence="2" type="ORF">ERS075579_03870</name>
</gene>
<name>A0A0S1SRP8_9MYCO</name>
<sequence length="239" mass="25767">MLQELVERLVAQHRVALALLHGEIQVAFEEAAAALAARFPDLRQVHGGVFSGHLRAVLLAMNGVDRLTRRGESTRKVPEGASCGPQSTLRMSMGLNSSVRLGDPSMMWTRVRKLTPQIVETLASLTPQPMPAPKAGAQMTLDAGQQDRVFGPEGIGEQYELVLYWWPRADLSGVENAILAAVADLGVSGEERILAFAPLPAAVRPERVSDVDTGEDYEPAGDYEQFLPKKSSDTGDPGA</sequence>
<feature type="compositionally biased region" description="Acidic residues" evidence="1">
    <location>
        <begin position="212"/>
        <end position="221"/>
    </location>
</feature>
<evidence type="ECO:0000313" key="2">
    <source>
        <dbReference type="EMBL" id="CPV65756.1"/>
    </source>
</evidence>
<dbReference type="Proteomes" id="UP000045782">
    <property type="component" value="Unassembled WGS sequence"/>
</dbReference>
<dbReference type="RefSeq" id="WP_005113033.1">
    <property type="nucleotide sequence ID" value="NZ_CP014951.1"/>
</dbReference>
<organism evidence="2 3">
    <name type="scientific">Mycobacteroides abscessus</name>
    <dbReference type="NCBI Taxonomy" id="36809"/>
    <lineage>
        <taxon>Bacteria</taxon>
        <taxon>Bacillati</taxon>
        <taxon>Actinomycetota</taxon>
        <taxon>Actinomycetes</taxon>
        <taxon>Mycobacteriales</taxon>
        <taxon>Mycobacteriaceae</taxon>
        <taxon>Mycobacteroides</taxon>
    </lineage>
</organism>
<dbReference type="PATRIC" id="fig|36809.44.peg.4175"/>
<feature type="region of interest" description="Disordered" evidence="1">
    <location>
        <begin position="206"/>
        <end position="239"/>
    </location>
</feature>
<proteinExistence type="predicted"/>
<dbReference type="AlphaFoldDB" id="A0A0S1SRP8"/>
<reference evidence="2 3" key="1">
    <citation type="submission" date="2015-03" db="EMBL/GenBank/DDBJ databases">
        <authorList>
            <person name="Murphy D."/>
        </authorList>
    </citation>
    <scope>NUCLEOTIDE SEQUENCE [LARGE SCALE GENOMIC DNA]</scope>
    <source>
        <strain evidence="2 3">PAP088</strain>
    </source>
</reference>